<keyword evidence="1" id="KW-1133">Transmembrane helix</keyword>
<gene>
    <name evidence="2" type="ORF">COT94_00430</name>
</gene>
<dbReference type="EMBL" id="PFAM01000004">
    <property type="protein sequence ID" value="PIT96414.1"/>
    <property type="molecule type" value="Genomic_DNA"/>
</dbReference>
<dbReference type="AlphaFoldDB" id="A0A2M6WUF8"/>
<dbReference type="Pfam" id="PF07963">
    <property type="entry name" value="N_methyl"/>
    <property type="match status" value="1"/>
</dbReference>
<evidence type="ECO:0000256" key="1">
    <source>
        <dbReference type="SAM" id="Phobius"/>
    </source>
</evidence>
<keyword evidence="1" id="KW-0472">Membrane</keyword>
<accession>A0A2M6WUF8</accession>
<dbReference type="SUPFAM" id="SSF54523">
    <property type="entry name" value="Pili subunits"/>
    <property type="match status" value="1"/>
</dbReference>
<reference evidence="3" key="1">
    <citation type="submission" date="2017-09" db="EMBL/GenBank/DDBJ databases">
        <title>Depth-based differentiation of microbial function through sediment-hosted aquifers and enrichment of novel symbionts in the deep terrestrial subsurface.</title>
        <authorList>
            <person name="Probst A.J."/>
            <person name="Ladd B."/>
            <person name="Jarett J.K."/>
            <person name="Geller-Mcgrath D.E."/>
            <person name="Sieber C.M.K."/>
            <person name="Emerson J.B."/>
            <person name="Anantharaman K."/>
            <person name="Thomas B.C."/>
            <person name="Malmstrom R."/>
            <person name="Stieglmeier M."/>
            <person name="Klingl A."/>
            <person name="Woyke T."/>
            <person name="Ryan C.M."/>
            <person name="Banfield J.F."/>
        </authorList>
    </citation>
    <scope>NUCLEOTIDE SEQUENCE [LARGE SCALE GENOMIC DNA]</scope>
</reference>
<feature type="transmembrane region" description="Helical" evidence="1">
    <location>
        <begin position="20"/>
        <end position="41"/>
    </location>
</feature>
<evidence type="ECO:0008006" key="4">
    <source>
        <dbReference type="Google" id="ProtNLM"/>
    </source>
</evidence>
<dbReference type="Proteomes" id="UP000228533">
    <property type="component" value="Unassembled WGS sequence"/>
</dbReference>
<dbReference type="Gene3D" id="3.30.700.10">
    <property type="entry name" value="Glycoprotein, Type 4 Pilin"/>
    <property type="match status" value="1"/>
</dbReference>
<dbReference type="InterPro" id="IPR012902">
    <property type="entry name" value="N_methyl_site"/>
</dbReference>
<evidence type="ECO:0000313" key="2">
    <source>
        <dbReference type="EMBL" id="PIT96414.1"/>
    </source>
</evidence>
<evidence type="ECO:0000313" key="3">
    <source>
        <dbReference type="Proteomes" id="UP000228533"/>
    </source>
</evidence>
<dbReference type="NCBIfam" id="TIGR02532">
    <property type="entry name" value="IV_pilin_GFxxxE"/>
    <property type="match status" value="1"/>
</dbReference>
<dbReference type="PANTHER" id="PTHR30093">
    <property type="entry name" value="GENERAL SECRETION PATHWAY PROTEIN G"/>
    <property type="match status" value="1"/>
</dbReference>
<dbReference type="PROSITE" id="PS00409">
    <property type="entry name" value="PROKAR_NTER_METHYL"/>
    <property type="match status" value="1"/>
</dbReference>
<keyword evidence="1" id="KW-0812">Transmembrane</keyword>
<sequence length="163" mass="17383">MNKKIKDSSQVFLIKQGFTLVEVLLVIGIIAILASVVIIAINPAKQLAQSRNTQRWSNVNTILNAIHQYAIDNKGTLPSGVTLVNQEICNNGVATTTCASSVLADIRVLTDNETYFTAIPIDPSCPAVCNTNGVGYTVKKTNNGRIVVSAPDAELGEAISVTR</sequence>
<proteinExistence type="predicted"/>
<comment type="caution">
    <text evidence="2">The sequence shown here is derived from an EMBL/GenBank/DDBJ whole genome shotgun (WGS) entry which is preliminary data.</text>
</comment>
<organism evidence="2 3">
    <name type="scientific">Candidatus Falkowbacteria bacterium CG10_big_fil_rev_8_21_14_0_10_37_14</name>
    <dbReference type="NCBI Taxonomy" id="1974561"/>
    <lineage>
        <taxon>Bacteria</taxon>
        <taxon>Candidatus Falkowiibacteriota</taxon>
    </lineage>
</organism>
<dbReference type="InterPro" id="IPR045584">
    <property type="entry name" value="Pilin-like"/>
</dbReference>
<name>A0A2M6WUF8_9BACT</name>
<protein>
    <recommendedName>
        <fullName evidence="4">Type II secretion system protein</fullName>
    </recommendedName>
</protein>